<dbReference type="Pfam" id="PF02518">
    <property type="entry name" value="HATPase_c"/>
    <property type="match status" value="1"/>
</dbReference>
<dbReference type="PROSITE" id="PS50113">
    <property type="entry name" value="PAC"/>
    <property type="match status" value="1"/>
</dbReference>
<dbReference type="SUPFAM" id="SSF52172">
    <property type="entry name" value="CheY-like"/>
    <property type="match status" value="1"/>
</dbReference>
<evidence type="ECO:0000259" key="10">
    <source>
        <dbReference type="PROSITE" id="PS50112"/>
    </source>
</evidence>
<keyword evidence="3 6" id="KW-0597">Phosphoprotein</keyword>
<evidence type="ECO:0000256" key="4">
    <source>
        <dbReference type="ARBA" id="ARBA00022679"/>
    </source>
</evidence>
<keyword evidence="13" id="KW-1185">Reference proteome</keyword>
<dbReference type="RefSeq" id="WP_083423154.1">
    <property type="nucleotide sequence ID" value="NZ_FOAP01000005.1"/>
</dbReference>
<evidence type="ECO:0000256" key="2">
    <source>
        <dbReference type="ARBA" id="ARBA00012438"/>
    </source>
</evidence>
<dbReference type="EMBL" id="FOAP01000005">
    <property type="protein sequence ID" value="SEL25609.1"/>
    <property type="molecule type" value="Genomic_DNA"/>
</dbReference>
<dbReference type="AlphaFoldDB" id="A0A1H7NQQ4"/>
<dbReference type="SUPFAM" id="SSF55781">
    <property type="entry name" value="GAF domain-like"/>
    <property type="match status" value="1"/>
</dbReference>
<dbReference type="SMART" id="SM00091">
    <property type="entry name" value="PAS"/>
    <property type="match status" value="4"/>
</dbReference>
<evidence type="ECO:0000259" key="9">
    <source>
        <dbReference type="PROSITE" id="PS50110"/>
    </source>
</evidence>
<dbReference type="SUPFAM" id="SSF47384">
    <property type="entry name" value="Homodimeric domain of signal transducing histidine kinase"/>
    <property type="match status" value="1"/>
</dbReference>
<dbReference type="Gene3D" id="1.10.287.130">
    <property type="match status" value="1"/>
</dbReference>
<evidence type="ECO:0000313" key="12">
    <source>
        <dbReference type="EMBL" id="SEL25609.1"/>
    </source>
</evidence>
<keyword evidence="7" id="KW-0175">Coiled coil</keyword>
<dbReference type="CDD" id="cd00082">
    <property type="entry name" value="HisKA"/>
    <property type="match status" value="1"/>
</dbReference>
<feature type="modified residue" description="4-aspartylphosphate" evidence="6">
    <location>
        <position position="1041"/>
    </location>
</feature>
<gene>
    <name evidence="12" type="ORF">SAMN05444354_10534</name>
</gene>
<dbReference type="InterPro" id="IPR005467">
    <property type="entry name" value="His_kinase_dom"/>
</dbReference>
<evidence type="ECO:0000256" key="6">
    <source>
        <dbReference type="PROSITE-ProRule" id="PRU00169"/>
    </source>
</evidence>
<dbReference type="InterPro" id="IPR036097">
    <property type="entry name" value="HisK_dim/P_sf"/>
</dbReference>
<dbReference type="CDD" id="cd17580">
    <property type="entry name" value="REC_2_DhkD-like"/>
    <property type="match status" value="1"/>
</dbReference>
<dbReference type="Gene3D" id="3.30.450.20">
    <property type="entry name" value="PAS domain"/>
    <property type="match status" value="4"/>
</dbReference>
<protein>
    <recommendedName>
        <fullName evidence="2">histidine kinase</fullName>
        <ecNumber evidence="2">2.7.13.3</ecNumber>
    </recommendedName>
</protein>
<dbReference type="Proteomes" id="UP000182719">
    <property type="component" value="Unassembled WGS sequence"/>
</dbReference>
<name>A0A1H7NQQ4_STIAU</name>
<evidence type="ECO:0000313" key="13">
    <source>
        <dbReference type="Proteomes" id="UP000182719"/>
    </source>
</evidence>
<feature type="domain" description="PAS" evidence="10">
    <location>
        <begin position="591"/>
        <end position="663"/>
    </location>
</feature>
<dbReference type="InterPro" id="IPR000014">
    <property type="entry name" value="PAS"/>
</dbReference>
<dbReference type="FunFam" id="3.30.565.10:FF:000010">
    <property type="entry name" value="Sensor histidine kinase RcsC"/>
    <property type="match status" value="1"/>
</dbReference>
<dbReference type="Pfam" id="PF13426">
    <property type="entry name" value="PAS_9"/>
    <property type="match status" value="1"/>
</dbReference>
<feature type="domain" description="Histidine kinase" evidence="8">
    <location>
        <begin position="744"/>
        <end position="961"/>
    </location>
</feature>
<dbReference type="PRINTS" id="PR00344">
    <property type="entry name" value="BCTRLSENSOR"/>
</dbReference>
<dbReference type="Pfam" id="PF00072">
    <property type="entry name" value="Response_reg"/>
    <property type="match status" value="1"/>
</dbReference>
<accession>A0A1H7NQQ4</accession>
<dbReference type="Gene3D" id="3.30.450.40">
    <property type="match status" value="1"/>
</dbReference>
<dbReference type="Gene3D" id="3.40.50.2300">
    <property type="match status" value="1"/>
</dbReference>
<dbReference type="PANTHER" id="PTHR43547:SF2">
    <property type="entry name" value="HYBRID SIGNAL TRANSDUCTION HISTIDINE KINASE C"/>
    <property type="match status" value="1"/>
</dbReference>
<dbReference type="NCBIfam" id="TIGR00229">
    <property type="entry name" value="sensory_box"/>
    <property type="match status" value="3"/>
</dbReference>
<feature type="domain" description="Response regulatory" evidence="9">
    <location>
        <begin position="992"/>
        <end position="1110"/>
    </location>
</feature>
<dbReference type="Gene3D" id="3.30.565.10">
    <property type="entry name" value="Histidine kinase-like ATPase, C-terminal domain"/>
    <property type="match status" value="1"/>
</dbReference>
<dbReference type="Pfam" id="PF13185">
    <property type="entry name" value="GAF_2"/>
    <property type="match status" value="1"/>
</dbReference>
<dbReference type="SMART" id="SM00086">
    <property type="entry name" value="PAC"/>
    <property type="match status" value="2"/>
</dbReference>
<evidence type="ECO:0000256" key="3">
    <source>
        <dbReference type="ARBA" id="ARBA00022553"/>
    </source>
</evidence>
<evidence type="ECO:0000259" key="8">
    <source>
        <dbReference type="PROSITE" id="PS50109"/>
    </source>
</evidence>
<dbReference type="InterPro" id="IPR003594">
    <property type="entry name" value="HATPase_dom"/>
</dbReference>
<dbReference type="InterPro" id="IPR001789">
    <property type="entry name" value="Sig_transdc_resp-reg_receiver"/>
</dbReference>
<dbReference type="SMART" id="SM00065">
    <property type="entry name" value="GAF"/>
    <property type="match status" value="1"/>
</dbReference>
<dbReference type="SMART" id="SM00387">
    <property type="entry name" value="HATPase_c"/>
    <property type="match status" value="1"/>
</dbReference>
<proteinExistence type="predicted"/>
<dbReference type="CDD" id="cd16922">
    <property type="entry name" value="HATPase_EvgS-ArcB-TorS-like"/>
    <property type="match status" value="1"/>
</dbReference>
<dbReference type="SUPFAM" id="SSF55785">
    <property type="entry name" value="PYP-like sensor domain (PAS domain)"/>
    <property type="match status" value="4"/>
</dbReference>
<dbReference type="InterPro" id="IPR013655">
    <property type="entry name" value="PAS_fold_3"/>
</dbReference>
<dbReference type="GO" id="GO:0000155">
    <property type="term" value="F:phosphorelay sensor kinase activity"/>
    <property type="evidence" value="ECO:0007669"/>
    <property type="project" value="InterPro"/>
</dbReference>
<dbReference type="InterPro" id="IPR001610">
    <property type="entry name" value="PAC"/>
</dbReference>
<dbReference type="InterPro" id="IPR003018">
    <property type="entry name" value="GAF"/>
</dbReference>
<dbReference type="SMART" id="SM00388">
    <property type="entry name" value="HisKA"/>
    <property type="match status" value="1"/>
</dbReference>
<reference evidence="13" key="1">
    <citation type="submission" date="2016-10" db="EMBL/GenBank/DDBJ databases">
        <authorList>
            <person name="Varghese N."/>
            <person name="Submissions S."/>
        </authorList>
    </citation>
    <scope>NUCLEOTIDE SEQUENCE [LARGE SCALE GENOMIC DNA]</scope>
    <source>
        <strain evidence="13">DSM 17044</strain>
    </source>
</reference>
<dbReference type="Pfam" id="PF08448">
    <property type="entry name" value="PAS_4"/>
    <property type="match status" value="2"/>
</dbReference>
<dbReference type="SMART" id="SM00448">
    <property type="entry name" value="REC"/>
    <property type="match status" value="1"/>
</dbReference>
<dbReference type="InterPro" id="IPR004358">
    <property type="entry name" value="Sig_transdc_His_kin-like_C"/>
</dbReference>
<dbReference type="CDD" id="cd00130">
    <property type="entry name" value="PAS"/>
    <property type="match status" value="3"/>
</dbReference>
<dbReference type="Pfam" id="PF00512">
    <property type="entry name" value="HisKA"/>
    <property type="match status" value="1"/>
</dbReference>
<dbReference type="InterPro" id="IPR011006">
    <property type="entry name" value="CheY-like_superfamily"/>
</dbReference>
<dbReference type="InterPro" id="IPR003661">
    <property type="entry name" value="HisK_dim/P_dom"/>
</dbReference>
<sequence>MAIGLWYGSAVLILPELLDGMEEGIAAFDAEGHILYLNELHERLLGKPCVELLGQSLWTLFPQEVGQPFHQAFLRVAQGGIPESLERQSVPWQRGVGSRLFRTQSGHVCVVTREFSAREGQEPLHSGGLPHPFLLGAALSVWVEDLSLLSALLAKMRTEGGTDVRAFCEAHPDFVQQAVRLVRVLDVNDATVRLFEARDKAEVLDALPRIFLPETLPSVVEELVALSEGRTHFKAEAVMQTLRGRRIHVLLTLAVPAEGTGFQTIVTLSDITERKAAEAERVRHIHHGRLMADVGLVLTQSRTLHDMLHGCAEGLVWHLGAAFAGIWLLDESTNALQLQASSGLLIPPEGLQERVPLGDSPVGRIAQDRAPFLTNVLAGEPSLGVLEWAPKENLVSLAGTPLLLDERLVGVVAIFGREPLTLDVLDVLRLAADSMALGIERLRHEDNLREALLRMEKAEAQARESERTLETLMGNLPGMAYRRSHEPPWRLAYASEGGGPLTGYDFEDFQAWGVSWGSLVHPEDVGAVAAGMEAAIGAREPFTLSYRIRTRAGEERWVWDRGRGLFSAEGQLLAMEGFVADVTAQRRAEEERQKLVHVVERSSDFVGIADTEGRMLFVNEAGLKMVGLGSLEAARGTRILDYFTDEDRPFGENTLLPVMLREGRWEGEFRFRHFQTGQAVPTYFTLFTLRHPQTGALQGIATVTRDITQAKRQEAERAALLEREKAARADSERANQLKDEFLATVSHELRTPLTAMLGWVQMLRTGSLPDHKRQRALETVERNARAQAQLIEDLLDVSRIMSGKLKLEVETVEMTAIVEQALESVRPAADAKGIHLQAALDATGSVLGDAHRLQQVVWNLLSNAVKFTSKGGRVQVMVERQDASVEVTVTDTGAGIPPAFLPHVFERFRQAEGGTSRQYGGLGLGLSIVRNLVEMHGGTVSAQSEGEGQGATFTVRLPLLMAVRKDVAPPLAPREAPLREPPACPPELSGLHVLVVDDEEDTREMLRTLLEGCRARVTCASSAAQGLALLREHRPDALVSDIGMPGEDGYTFIRKVRALDREEGGRTPAVALTAYARMEDRTRALLAGFQSHCPKPVEPMELMAVLASLCSQVGLETEG</sequence>
<evidence type="ECO:0000259" key="11">
    <source>
        <dbReference type="PROSITE" id="PS50113"/>
    </source>
</evidence>
<dbReference type="EC" id="2.7.13.3" evidence="2"/>
<dbReference type="PROSITE" id="PS50109">
    <property type="entry name" value="HIS_KIN"/>
    <property type="match status" value="1"/>
</dbReference>
<dbReference type="PROSITE" id="PS50110">
    <property type="entry name" value="RESPONSE_REGULATORY"/>
    <property type="match status" value="1"/>
</dbReference>
<keyword evidence="5" id="KW-0418">Kinase</keyword>
<dbReference type="OrthoDB" id="5392202at2"/>
<dbReference type="PROSITE" id="PS50112">
    <property type="entry name" value="PAS"/>
    <property type="match status" value="2"/>
</dbReference>
<organism evidence="12 13">
    <name type="scientific">Stigmatella aurantiaca</name>
    <dbReference type="NCBI Taxonomy" id="41"/>
    <lineage>
        <taxon>Bacteria</taxon>
        <taxon>Pseudomonadati</taxon>
        <taxon>Myxococcota</taxon>
        <taxon>Myxococcia</taxon>
        <taxon>Myxococcales</taxon>
        <taxon>Cystobacterineae</taxon>
        <taxon>Archangiaceae</taxon>
        <taxon>Stigmatella</taxon>
    </lineage>
</organism>
<feature type="domain" description="PAS" evidence="10">
    <location>
        <begin position="14"/>
        <end position="80"/>
    </location>
</feature>
<keyword evidence="4" id="KW-0808">Transferase</keyword>
<evidence type="ECO:0000256" key="1">
    <source>
        <dbReference type="ARBA" id="ARBA00000085"/>
    </source>
</evidence>
<comment type="catalytic activity">
    <reaction evidence="1">
        <text>ATP + protein L-histidine = ADP + protein N-phospho-L-histidine.</text>
        <dbReference type="EC" id="2.7.13.3"/>
    </reaction>
</comment>
<dbReference type="InterPro" id="IPR000700">
    <property type="entry name" value="PAS-assoc_C"/>
</dbReference>
<dbReference type="Pfam" id="PF08447">
    <property type="entry name" value="PAS_3"/>
    <property type="match status" value="1"/>
</dbReference>
<dbReference type="SUPFAM" id="SSF55874">
    <property type="entry name" value="ATPase domain of HSP90 chaperone/DNA topoisomerase II/histidine kinase"/>
    <property type="match status" value="1"/>
</dbReference>
<dbReference type="InterPro" id="IPR013656">
    <property type="entry name" value="PAS_4"/>
</dbReference>
<dbReference type="PANTHER" id="PTHR43547">
    <property type="entry name" value="TWO-COMPONENT HISTIDINE KINASE"/>
    <property type="match status" value="1"/>
</dbReference>
<dbReference type="InterPro" id="IPR035965">
    <property type="entry name" value="PAS-like_dom_sf"/>
</dbReference>
<feature type="coiled-coil region" evidence="7">
    <location>
        <begin position="441"/>
        <end position="475"/>
    </location>
</feature>
<dbReference type="InterPro" id="IPR036890">
    <property type="entry name" value="HATPase_C_sf"/>
</dbReference>
<feature type="domain" description="PAC" evidence="11">
    <location>
        <begin position="542"/>
        <end position="594"/>
    </location>
</feature>
<evidence type="ECO:0000256" key="5">
    <source>
        <dbReference type="ARBA" id="ARBA00022777"/>
    </source>
</evidence>
<dbReference type="InterPro" id="IPR029016">
    <property type="entry name" value="GAF-like_dom_sf"/>
</dbReference>
<evidence type="ECO:0000256" key="7">
    <source>
        <dbReference type="SAM" id="Coils"/>
    </source>
</evidence>